<protein>
    <submittedName>
        <fullName evidence="2">Endonuclease/exonuclease/phosphatase</fullName>
    </submittedName>
</protein>
<accession>A0A0C6FMR0</accession>
<dbReference type="RefSeq" id="WP_060845466.1">
    <property type="nucleotide sequence ID" value="NZ_AP014704.1"/>
</dbReference>
<gene>
    <name evidence="2" type="ORF">Maq22A_c01775</name>
</gene>
<dbReference type="AlphaFoldDB" id="A0A0C6FMR0"/>
<sequence length="344" mass="35205">MTGLRTTRRDTLVAGLALCLAASAARAEVKAGPVLMHWGTCQASGAVPYPAGSFGDRVLVVSDADNSLRLYRANESGPPLALKGGDLDAALATDAREEPGQADIEALTWLGSDLVAIGSHGRDAEGRTREATRQVLALSVGGDAAAPTVAPKGKAFRGLAKAIADLDPALADRIAVDLAAKPNLSPQRRGLAIEGLSPAPDGRGLFVGLGNPLNADNDALVVPVENPAAVLGEGAAPKLGKPIALDLKGRGIRDIAYAGGIKAYFIVAGGRGGAFDLYRWSGRAGEAPARVPGVAEALAAIPDFQPEGLVVAADGTKVQLLADDTDICPARRPQGFRSVVLELQ</sequence>
<proteinExistence type="predicted"/>
<reference evidence="3" key="2">
    <citation type="submission" date="2015-01" db="EMBL/GenBank/DDBJ databases">
        <title>Complete genome sequence of Methylobacterium aquaticum strain 22A.</title>
        <authorList>
            <person name="Tani A."/>
            <person name="Ogura Y."/>
            <person name="Hayashi T."/>
        </authorList>
    </citation>
    <scope>NUCLEOTIDE SEQUENCE [LARGE SCALE GENOMIC DNA]</scope>
    <source>
        <strain evidence="3">MA-22A</strain>
    </source>
</reference>
<feature type="signal peptide" evidence="1">
    <location>
        <begin position="1"/>
        <end position="27"/>
    </location>
</feature>
<keyword evidence="2" id="KW-0255">Endonuclease</keyword>
<dbReference type="Proteomes" id="UP000061432">
    <property type="component" value="Chromosome"/>
</dbReference>
<evidence type="ECO:0000256" key="1">
    <source>
        <dbReference type="SAM" id="SignalP"/>
    </source>
</evidence>
<keyword evidence="1" id="KW-0732">Signal</keyword>
<evidence type="ECO:0000313" key="2">
    <source>
        <dbReference type="EMBL" id="BAQ43850.1"/>
    </source>
</evidence>
<keyword evidence="2" id="KW-0269">Exonuclease</keyword>
<feature type="chain" id="PRO_5002189416" evidence="1">
    <location>
        <begin position="28"/>
        <end position="344"/>
    </location>
</feature>
<keyword evidence="2" id="KW-0378">Hydrolase</keyword>
<organism evidence="2 3">
    <name type="scientific">Methylobacterium aquaticum</name>
    <dbReference type="NCBI Taxonomy" id="270351"/>
    <lineage>
        <taxon>Bacteria</taxon>
        <taxon>Pseudomonadati</taxon>
        <taxon>Pseudomonadota</taxon>
        <taxon>Alphaproteobacteria</taxon>
        <taxon>Hyphomicrobiales</taxon>
        <taxon>Methylobacteriaceae</taxon>
        <taxon>Methylobacterium</taxon>
    </lineage>
</organism>
<dbReference type="KEGG" id="maqu:Maq22A_c01775"/>
<dbReference type="OrthoDB" id="5560405at2"/>
<dbReference type="SUPFAM" id="SSF82171">
    <property type="entry name" value="DPP6 N-terminal domain-like"/>
    <property type="match status" value="1"/>
</dbReference>
<dbReference type="PATRIC" id="fig|270351.10.peg.361"/>
<dbReference type="GO" id="GO:0004527">
    <property type="term" value="F:exonuclease activity"/>
    <property type="evidence" value="ECO:0007669"/>
    <property type="project" value="UniProtKB-KW"/>
</dbReference>
<evidence type="ECO:0000313" key="3">
    <source>
        <dbReference type="Proteomes" id="UP000061432"/>
    </source>
</evidence>
<dbReference type="GO" id="GO:0004519">
    <property type="term" value="F:endonuclease activity"/>
    <property type="evidence" value="ECO:0007669"/>
    <property type="project" value="UniProtKB-KW"/>
</dbReference>
<dbReference type="EMBL" id="AP014704">
    <property type="protein sequence ID" value="BAQ43850.1"/>
    <property type="molecule type" value="Genomic_DNA"/>
</dbReference>
<keyword evidence="2" id="KW-0540">Nuclease</keyword>
<dbReference type="STRING" id="270351.Maq22A_c01775"/>
<name>A0A0C6FMR0_9HYPH</name>
<reference evidence="2 3" key="1">
    <citation type="journal article" date="2015" name="Genome Announc.">
        <title>Complete Genome Sequence of Methylobacterium aquaticum Strain 22A, Isolated from Racomitrium japonicum Moss.</title>
        <authorList>
            <person name="Tani A."/>
            <person name="Ogura Y."/>
            <person name="Hayashi T."/>
            <person name="Kimbara K."/>
        </authorList>
    </citation>
    <scope>NUCLEOTIDE SEQUENCE [LARGE SCALE GENOMIC DNA]</scope>
    <source>
        <strain evidence="2 3">MA-22A</strain>
    </source>
</reference>